<evidence type="ECO:0000313" key="2">
    <source>
        <dbReference type="EMBL" id="RNA43052.1"/>
    </source>
</evidence>
<evidence type="ECO:0000256" key="1">
    <source>
        <dbReference type="SAM" id="Phobius"/>
    </source>
</evidence>
<proteinExistence type="predicted"/>
<dbReference type="AlphaFoldDB" id="A0A3M7T4V9"/>
<keyword evidence="3" id="KW-1185">Reference proteome</keyword>
<reference evidence="2 3" key="1">
    <citation type="journal article" date="2018" name="Sci. Rep.">
        <title>Genomic signatures of local adaptation to the degree of environmental predictability in rotifers.</title>
        <authorList>
            <person name="Franch-Gras L."/>
            <person name="Hahn C."/>
            <person name="Garcia-Roger E.M."/>
            <person name="Carmona M.J."/>
            <person name="Serra M."/>
            <person name="Gomez A."/>
        </authorList>
    </citation>
    <scope>NUCLEOTIDE SEQUENCE [LARGE SCALE GENOMIC DNA]</scope>
    <source>
        <strain evidence="2">HYR1</strain>
    </source>
</reference>
<dbReference type="EMBL" id="REGN01000285">
    <property type="protein sequence ID" value="RNA43052.1"/>
    <property type="molecule type" value="Genomic_DNA"/>
</dbReference>
<evidence type="ECO:0000313" key="3">
    <source>
        <dbReference type="Proteomes" id="UP000276133"/>
    </source>
</evidence>
<keyword evidence="1" id="KW-0812">Transmembrane</keyword>
<keyword evidence="1" id="KW-0472">Membrane</keyword>
<comment type="caution">
    <text evidence="2">The sequence shown here is derived from an EMBL/GenBank/DDBJ whole genome shotgun (WGS) entry which is preliminary data.</text>
</comment>
<organism evidence="2 3">
    <name type="scientific">Brachionus plicatilis</name>
    <name type="common">Marine rotifer</name>
    <name type="synonym">Brachionus muelleri</name>
    <dbReference type="NCBI Taxonomy" id="10195"/>
    <lineage>
        <taxon>Eukaryota</taxon>
        <taxon>Metazoa</taxon>
        <taxon>Spiralia</taxon>
        <taxon>Gnathifera</taxon>
        <taxon>Rotifera</taxon>
        <taxon>Eurotatoria</taxon>
        <taxon>Monogononta</taxon>
        <taxon>Pseudotrocha</taxon>
        <taxon>Ploima</taxon>
        <taxon>Brachionidae</taxon>
        <taxon>Brachionus</taxon>
    </lineage>
</organism>
<feature type="transmembrane region" description="Helical" evidence="1">
    <location>
        <begin position="172"/>
        <end position="193"/>
    </location>
</feature>
<name>A0A3M7T4V9_BRAPC</name>
<protein>
    <submittedName>
        <fullName evidence="2">Uncharacterized protein</fullName>
    </submittedName>
</protein>
<keyword evidence="1" id="KW-1133">Transmembrane helix</keyword>
<gene>
    <name evidence="2" type="ORF">BpHYR1_000910</name>
</gene>
<sequence length="212" mass="24581">MEESNSKDFQNSQNDLLIEDKFAERKRRIVSSSLKSSPDSQPTLMNNIKFSINNFKEDIGKRLTTTFQKPKLPKSNTNMQIYHAHSALNKKSFTGTKGNLNANNDENDTYDYLKKENKNEIESINKSLIQEIQTIESEYARTSVSDTETESEAKKNEFLVLKNNKRWNILSSYMAVMISLTLVIPFNILTLWLNYSVILVEKEIKEDLKIRK</sequence>
<dbReference type="Proteomes" id="UP000276133">
    <property type="component" value="Unassembled WGS sequence"/>
</dbReference>
<accession>A0A3M7T4V9</accession>